<feature type="domain" description="DUF4365" evidence="2">
    <location>
        <begin position="29"/>
        <end position="157"/>
    </location>
</feature>
<organism evidence="3 4">
    <name type="scientific">Caulobacter vibrioides</name>
    <name type="common">Caulobacter crescentus</name>
    <dbReference type="NCBI Taxonomy" id="155892"/>
    <lineage>
        <taxon>Bacteria</taxon>
        <taxon>Pseudomonadati</taxon>
        <taxon>Pseudomonadota</taxon>
        <taxon>Alphaproteobacteria</taxon>
        <taxon>Caulobacterales</taxon>
        <taxon>Caulobacteraceae</taxon>
        <taxon>Caulobacter</taxon>
    </lineage>
</organism>
<dbReference type="Gene3D" id="1.25.40.10">
    <property type="entry name" value="Tetratricopeptide repeat domain"/>
    <property type="match status" value="1"/>
</dbReference>
<evidence type="ECO:0000313" key="3">
    <source>
        <dbReference type="EMBL" id="ATC30908.1"/>
    </source>
</evidence>
<dbReference type="AlphaFoldDB" id="A0A290MUJ0"/>
<evidence type="ECO:0000313" key="4">
    <source>
        <dbReference type="Proteomes" id="UP000217311"/>
    </source>
</evidence>
<dbReference type="InterPro" id="IPR025375">
    <property type="entry name" value="DUF4365"/>
</dbReference>
<dbReference type="Proteomes" id="UP000217311">
    <property type="component" value="Chromosome"/>
</dbReference>
<proteinExistence type="predicted"/>
<dbReference type="EMBL" id="CP023315">
    <property type="protein sequence ID" value="ATC30908.1"/>
    <property type="molecule type" value="Genomic_DNA"/>
</dbReference>
<evidence type="ECO:0000259" key="2">
    <source>
        <dbReference type="Pfam" id="PF14280"/>
    </source>
</evidence>
<evidence type="ECO:0000256" key="1">
    <source>
        <dbReference type="SAM" id="MobiDB-lite"/>
    </source>
</evidence>
<dbReference type="InterPro" id="IPR011990">
    <property type="entry name" value="TPR-like_helical_dom_sf"/>
</dbReference>
<gene>
    <name evidence="3" type="ORF">CA606_00295</name>
</gene>
<protein>
    <submittedName>
        <fullName evidence="3">DUF4365 domain-containing protein</fullName>
    </submittedName>
</protein>
<reference evidence="4" key="1">
    <citation type="submission" date="2017-09" db="EMBL/GenBank/DDBJ databases">
        <title>Genome evolution observed in wild isolates of Caulobacter crescentus.</title>
        <authorList>
            <person name="Ely B."/>
            <person name="Wilson K."/>
            <person name="Scott D."/>
        </authorList>
    </citation>
    <scope>NUCLEOTIDE SEQUENCE [LARGE SCALE GENOMIC DNA]</scope>
    <source>
        <strain evidence="4">CB13b1a</strain>
    </source>
</reference>
<dbReference type="SUPFAM" id="SSF48452">
    <property type="entry name" value="TPR-like"/>
    <property type="match status" value="1"/>
</dbReference>
<accession>A0A290MUJ0</accession>
<dbReference type="Pfam" id="PF14280">
    <property type="entry name" value="DUF4365"/>
    <property type="match status" value="1"/>
</dbReference>
<sequence length="652" mass="71887">MERLGKVQSSVRTMEKASMANRPRSHQLEDLSRNRFRALVPLHWVVRDRSHDYGVGFEVEVFSPDGEATGLIFLAQLKATDSADAADRLTLPNEKLAYLCGLDLPVALFRYSSPDDSWRWAWVFDANVYNAQGGVKTATIRFGLEHAWCDQTLADLERTLRVGRALKNAYPQQRVALVRAGPIAPVRRQFAVDDAIAAIINEVPCLTGDRKAVDDLIIDVEDHALGLRMRLDRYASVEIAEPDPSALKGELLYSLVTMLRGLGLHVQAEVAARAVLRQNLTTMERSLAARAVAALASDPMAACELAISNGIHQQQDPSWAMAYHLLVKARAPKAVSAQAAQWFCRETLAHARATGKPEREALVRNNLANLLIGLGGHEREALHHLNAARRLRPAYMRADYFLVDIGRTLFNAGRYRGAALFYRAAYERKHDRGVRLFLADALMFAGLVGEARDHFRALQEDMEEGEGAEIGLKAILCEIIELEFSSPVVPARKAAGDARASALVGDDLNDPILLRELIVSHDVFNLVANFNLGLTSSKAGNVENAVKHFLICAFKRSGDIEAWRNAVLLSISLQDPLVATAIIDCAMRMGGLAVREAVRLELIDQVDSEAAIQALDLAMTTALELAGKKERGVLFRLHDSEGKRRMLTFSLG</sequence>
<name>A0A290MUJ0_CAUVI</name>
<feature type="region of interest" description="Disordered" evidence="1">
    <location>
        <begin position="1"/>
        <end position="26"/>
    </location>
</feature>